<dbReference type="EMBL" id="CM039426">
    <property type="protein sequence ID" value="KAI4356192.1"/>
    <property type="molecule type" value="Genomic_DNA"/>
</dbReference>
<accession>A0ACB9Q862</accession>
<evidence type="ECO:0000313" key="1">
    <source>
        <dbReference type="EMBL" id="KAI4356192.1"/>
    </source>
</evidence>
<evidence type="ECO:0000313" key="2">
    <source>
        <dbReference type="Proteomes" id="UP000828941"/>
    </source>
</evidence>
<gene>
    <name evidence="1" type="ORF">L6164_000234</name>
</gene>
<name>A0ACB9Q862_BAUVA</name>
<protein>
    <submittedName>
        <fullName evidence="1">Uncharacterized protein</fullName>
    </submittedName>
</protein>
<keyword evidence="2" id="KW-1185">Reference proteome</keyword>
<organism evidence="1 2">
    <name type="scientific">Bauhinia variegata</name>
    <name type="common">Purple orchid tree</name>
    <name type="synonym">Phanera variegata</name>
    <dbReference type="NCBI Taxonomy" id="167791"/>
    <lineage>
        <taxon>Eukaryota</taxon>
        <taxon>Viridiplantae</taxon>
        <taxon>Streptophyta</taxon>
        <taxon>Embryophyta</taxon>
        <taxon>Tracheophyta</taxon>
        <taxon>Spermatophyta</taxon>
        <taxon>Magnoliopsida</taxon>
        <taxon>eudicotyledons</taxon>
        <taxon>Gunneridae</taxon>
        <taxon>Pentapetalae</taxon>
        <taxon>rosids</taxon>
        <taxon>fabids</taxon>
        <taxon>Fabales</taxon>
        <taxon>Fabaceae</taxon>
        <taxon>Cercidoideae</taxon>
        <taxon>Cercideae</taxon>
        <taxon>Bauhiniinae</taxon>
        <taxon>Bauhinia</taxon>
    </lineage>
</organism>
<reference evidence="1 2" key="1">
    <citation type="journal article" date="2022" name="DNA Res.">
        <title>Chromosomal-level genome assembly of the orchid tree Bauhinia variegata (Leguminosae; Cercidoideae) supports the allotetraploid origin hypothesis of Bauhinia.</title>
        <authorList>
            <person name="Zhong Y."/>
            <person name="Chen Y."/>
            <person name="Zheng D."/>
            <person name="Pang J."/>
            <person name="Liu Y."/>
            <person name="Luo S."/>
            <person name="Meng S."/>
            <person name="Qian L."/>
            <person name="Wei D."/>
            <person name="Dai S."/>
            <person name="Zhou R."/>
        </authorList>
    </citation>
    <scope>NUCLEOTIDE SEQUENCE [LARGE SCALE GENOMIC DNA]</scope>
    <source>
        <strain evidence="1">BV-YZ2020</strain>
    </source>
</reference>
<dbReference type="Proteomes" id="UP000828941">
    <property type="component" value="Chromosome 1"/>
</dbReference>
<proteinExistence type="predicted"/>
<comment type="caution">
    <text evidence="1">The sequence shown here is derived from an EMBL/GenBank/DDBJ whole genome shotgun (WGS) entry which is preliminary data.</text>
</comment>
<sequence>MRIMNAPFNPKLVGAADLELPSGAGEIPVGAPTSDGDGELTFGVCALGLLGGATGDLIVTGDLDGKGGDVILE</sequence>